<dbReference type="Pfam" id="PF04965">
    <property type="entry name" value="GPW_gp25"/>
    <property type="match status" value="1"/>
</dbReference>
<sequence length="122" mass="13585">MTQRLYFPYRFDGHGRTRDADEATWIRGLIEQVLFTAPGERVMRPDFGSGLRELVFAPNSPELAATVQFLVQGALQQWLAGLILVEGVAVSAVESRLAVQVQYRIRRSNALHSELFVQGGAP</sequence>
<evidence type="ECO:0000313" key="2">
    <source>
        <dbReference type="EMBL" id="SFD04528.1"/>
    </source>
</evidence>
<reference evidence="2 3" key="1">
    <citation type="submission" date="2016-10" db="EMBL/GenBank/DDBJ databases">
        <authorList>
            <person name="Varghese N."/>
            <person name="Submissions S."/>
        </authorList>
    </citation>
    <scope>NUCLEOTIDE SEQUENCE [LARGE SCALE GENOMIC DNA]</scope>
    <source>
        <strain evidence="2 3">LMG 18378</strain>
    </source>
</reference>
<dbReference type="Proteomes" id="UP000183385">
    <property type="component" value="Unassembled WGS sequence"/>
</dbReference>
<feature type="domain" description="IraD/Gp25-like" evidence="1">
    <location>
        <begin position="26"/>
        <end position="109"/>
    </location>
</feature>
<proteinExistence type="predicted"/>
<dbReference type="RefSeq" id="WP_074980874.1">
    <property type="nucleotide sequence ID" value="NZ_BGPP01000007.1"/>
</dbReference>
<evidence type="ECO:0000313" key="3">
    <source>
        <dbReference type="Proteomes" id="UP000183385"/>
    </source>
</evidence>
<dbReference type="AlphaFoldDB" id="A0AAQ1HPC1"/>
<dbReference type="SUPFAM" id="SSF160719">
    <property type="entry name" value="gpW/gp25-like"/>
    <property type="match status" value="1"/>
</dbReference>
<accession>A0AAQ1HPC1</accession>
<gene>
    <name evidence="2" type="ORF">SAMN05216577_11564</name>
</gene>
<keyword evidence="3" id="KW-1185">Reference proteome</keyword>
<organism evidence="2 3">
    <name type="scientific">Pseudomonas citronellolis</name>
    <dbReference type="NCBI Taxonomy" id="53408"/>
    <lineage>
        <taxon>Bacteria</taxon>
        <taxon>Pseudomonadati</taxon>
        <taxon>Pseudomonadota</taxon>
        <taxon>Gammaproteobacteria</taxon>
        <taxon>Pseudomonadales</taxon>
        <taxon>Pseudomonadaceae</taxon>
        <taxon>Pseudomonas</taxon>
    </lineage>
</organism>
<dbReference type="EMBL" id="FOLS01000015">
    <property type="protein sequence ID" value="SFD04528.1"/>
    <property type="molecule type" value="Genomic_DNA"/>
</dbReference>
<protein>
    <recommendedName>
        <fullName evidence="1">IraD/Gp25-like domain-containing protein</fullName>
    </recommendedName>
</protein>
<name>A0AAQ1HPC1_9PSED</name>
<evidence type="ECO:0000259" key="1">
    <source>
        <dbReference type="Pfam" id="PF04965"/>
    </source>
</evidence>
<dbReference type="Gene3D" id="3.10.450.40">
    <property type="match status" value="1"/>
</dbReference>
<dbReference type="InterPro" id="IPR007048">
    <property type="entry name" value="IraD/Gp25-like"/>
</dbReference>
<comment type="caution">
    <text evidence="2">The sequence shown here is derived from an EMBL/GenBank/DDBJ whole genome shotgun (WGS) entry which is preliminary data.</text>
</comment>